<dbReference type="PANTHER" id="PTHR23270">
    <property type="entry name" value="PROGRAMMED CELL DEATH PROTEIN 11 PRE-RRNA PROCESSING PROTEIN RRP5"/>
    <property type="match status" value="1"/>
</dbReference>
<dbReference type="Gene3D" id="1.25.40.10">
    <property type="entry name" value="Tetratricopeptide repeat domain"/>
    <property type="match status" value="2"/>
</dbReference>
<comment type="caution">
    <text evidence="5">The sequence shown here is derived from an EMBL/GenBank/DDBJ whole genome shotgun (WGS) entry which is preliminary data.</text>
</comment>
<feature type="region of interest" description="Disordered" evidence="3">
    <location>
        <begin position="1772"/>
        <end position="1794"/>
    </location>
</feature>
<feature type="compositionally biased region" description="Basic and acidic residues" evidence="3">
    <location>
        <begin position="2118"/>
        <end position="2134"/>
    </location>
</feature>
<feature type="compositionally biased region" description="Low complexity" evidence="3">
    <location>
        <begin position="2667"/>
        <end position="2677"/>
    </location>
</feature>
<evidence type="ECO:0000256" key="2">
    <source>
        <dbReference type="ARBA" id="ARBA00022552"/>
    </source>
</evidence>
<feature type="region of interest" description="Disordered" evidence="3">
    <location>
        <begin position="582"/>
        <end position="651"/>
    </location>
</feature>
<evidence type="ECO:0000313" key="6">
    <source>
        <dbReference type="Proteomes" id="UP000221165"/>
    </source>
</evidence>
<dbReference type="GeneID" id="94426864"/>
<feature type="compositionally biased region" description="Low complexity" evidence="3">
    <location>
        <begin position="104"/>
        <end position="127"/>
    </location>
</feature>
<dbReference type="VEuPathDB" id="ToxoDB:CSUI_003455"/>
<dbReference type="InterPro" id="IPR003107">
    <property type="entry name" value="HAT"/>
</dbReference>
<keyword evidence="6" id="KW-1185">Reference proteome</keyword>
<feature type="compositionally biased region" description="Polar residues" evidence="3">
    <location>
        <begin position="82"/>
        <end position="93"/>
    </location>
</feature>
<dbReference type="InterPro" id="IPR011990">
    <property type="entry name" value="TPR-like_helical_dom_sf"/>
</dbReference>
<comment type="subcellular location">
    <subcellularLocation>
        <location evidence="1">Nucleus</location>
        <location evidence="1">Nucleolus</location>
    </subcellularLocation>
</comment>
<dbReference type="OrthoDB" id="412781at2759"/>
<feature type="compositionally biased region" description="Basic and acidic residues" evidence="3">
    <location>
        <begin position="808"/>
        <end position="819"/>
    </location>
</feature>
<dbReference type="Pfam" id="PF00575">
    <property type="entry name" value="S1"/>
    <property type="match status" value="1"/>
</dbReference>
<feature type="region of interest" description="Disordered" evidence="3">
    <location>
        <begin position="2909"/>
        <end position="2942"/>
    </location>
</feature>
<feature type="region of interest" description="Disordered" evidence="3">
    <location>
        <begin position="2512"/>
        <end position="2531"/>
    </location>
</feature>
<evidence type="ECO:0000256" key="3">
    <source>
        <dbReference type="SAM" id="MobiDB-lite"/>
    </source>
</evidence>
<evidence type="ECO:0000313" key="5">
    <source>
        <dbReference type="EMBL" id="PHJ22694.1"/>
    </source>
</evidence>
<accession>A0A2C6L523</accession>
<feature type="domain" description="S1 motif" evidence="4">
    <location>
        <begin position="148"/>
        <end position="219"/>
    </location>
</feature>
<feature type="compositionally biased region" description="Basic and acidic residues" evidence="3">
    <location>
        <begin position="323"/>
        <end position="342"/>
    </location>
</feature>
<feature type="compositionally biased region" description="Basic and acidic residues" evidence="3">
    <location>
        <begin position="2512"/>
        <end position="2527"/>
    </location>
</feature>
<dbReference type="InterPro" id="IPR003029">
    <property type="entry name" value="S1_domain"/>
</dbReference>
<feature type="region of interest" description="Disordered" evidence="3">
    <location>
        <begin position="723"/>
        <end position="745"/>
    </location>
</feature>
<name>A0A2C6L523_9APIC</name>
<gene>
    <name evidence="5" type="ORF">CSUI_003455</name>
</gene>
<dbReference type="PROSITE" id="PS50126">
    <property type="entry name" value="S1"/>
    <property type="match status" value="4"/>
</dbReference>
<feature type="compositionally biased region" description="Acidic residues" evidence="3">
    <location>
        <begin position="2781"/>
        <end position="2794"/>
    </location>
</feature>
<feature type="domain" description="S1 motif" evidence="4">
    <location>
        <begin position="2695"/>
        <end position="2776"/>
    </location>
</feature>
<dbReference type="CDD" id="cd00164">
    <property type="entry name" value="S1_like"/>
    <property type="match status" value="1"/>
</dbReference>
<proteinExistence type="predicted"/>
<feature type="region of interest" description="Disordered" evidence="3">
    <location>
        <begin position="2281"/>
        <end position="2311"/>
    </location>
</feature>
<dbReference type="GO" id="GO:0003723">
    <property type="term" value="F:RNA binding"/>
    <property type="evidence" value="ECO:0007669"/>
    <property type="project" value="TreeGrafter"/>
</dbReference>
<feature type="compositionally biased region" description="Basic and acidic residues" evidence="3">
    <location>
        <begin position="419"/>
        <end position="469"/>
    </location>
</feature>
<feature type="compositionally biased region" description="Basic and acidic residues" evidence="3">
    <location>
        <begin position="1481"/>
        <end position="1496"/>
    </location>
</feature>
<feature type="region of interest" description="Disordered" evidence="3">
    <location>
        <begin position="1452"/>
        <end position="1497"/>
    </location>
</feature>
<reference evidence="5 6" key="1">
    <citation type="journal article" date="2017" name="Int. J. Parasitol.">
        <title>The genome of the protozoan parasite Cystoisospora suis and a reverse vaccinology approach to identify vaccine candidates.</title>
        <authorList>
            <person name="Palmieri N."/>
            <person name="Shrestha A."/>
            <person name="Ruttkowski B."/>
            <person name="Beck T."/>
            <person name="Vogl C."/>
            <person name="Tomley F."/>
            <person name="Blake D.P."/>
            <person name="Joachim A."/>
        </authorList>
    </citation>
    <scope>NUCLEOTIDE SEQUENCE [LARGE SCALE GENOMIC DNA]</scope>
    <source>
        <strain evidence="5 6">Wien I</strain>
    </source>
</reference>
<dbReference type="SUPFAM" id="SSF48452">
    <property type="entry name" value="TPR-like"/>
    <property type="match status" value="1"/>
</dbReference>
<dbReference type="EMBL" id="MIGC01001543">
    <property type="protein sequence ID" value="PHJ22694.1"/>
    <property type="molecule type" value="Genomic_DNA"/>
</dbReference>
<feature type="region of interest" description="Disordered" evidence="3">
    <location>
        <begin position="2082"/>
        <end position="2168"/>
    </location>
</feature>
<evidence type="ECO:0000259" key="4">
    <source>
        <dbReference type="PROSITE" id="PS50126"/>
    </source>
</evidence>
<keyword evidence="2" id="KW-0698">rRNA processing</keyword>
<feature type="region of interest" description="Disordered" evidence="3">
    <location>
        <begin position="1"/>
        <end position="127"/>
    </location>
</feature>
<feature type="region of interest" description="Disordered" evidence="3">
    <location>
        <begin position="1223"/>
        <end position="1245"/>
    </location>
</feature>
<feature type="compositionally biased region" description="Basic and acidic residues" evidence="3">
    <location>
        <begin position="2923"/>
        <end position="2942"/>
    </location>
</feature>
<feature type="domain" description="S1 motif" evidence="4">
    <location>
        <begin position="1389"/>
        <end position="1469"/>
    </location>
</feature>
<feature type="region of interest" description="Disordered" evidence="3">
    <location>
        <begin position="2039"/>
        <end position="2061"/>
    </location>
</feature>
<organism evidence="5 6">
    <name type="scientific">Cystoisospora suis</name>
    <dbReference type="NCBI Taxonomy" id="483139"/>
    <lineage>
        <taxon>Eukaryota</taxon>
        <taxon>Sar</taxon>
        <taxon>Alveolata</taxon>
        <taxon>Apicomplexa</taxon>
        <taxon>Conoidasida</taxon>
        <taxon>Coccidia</taxon>
        <taxon>Eucoccidiorida</taxon>
        <taxon>Eimeriorina</taxon>
        <taxon>Sarcocystidae</taxon>
        <taxon>Cystoisospora</taxon>
    </lineage>
</organism>
<feature type="compositionally biased region" description="Basic and acidic residues" evidence="3">
    <location>
        <begin position="604"/>
        <end position="614"/>
    </location>
</feature>
<feature type="region of interest" description="Disordered" evidence="3">
    <location>
        <begin position="808"/>
        <end position="830"/>
    </location>
</feature>
<dbReference type="Proteomes" id="UP000221165">
    <property type="component" value="Unassembled WGS sequence"/>
</dbReference>
<feature type="region of interest" description="Disordered" evidence="3">
    <location>
        <begin position="513"/>
        <end position="552"/>
    </location>
</feature>
<feature type="compositionally biased region" description="Polar residues" evidence="3">
    <location>
        <begin position="623"/>
        <end position="632"/>
    </location>
</feature>
<feature type="compositionally biased region" description="Basic and acidic residues" evidence="3">
    <location>
        <begin position="2657"/>
        <end position="2666"/>
    </location>
</feature>
<feature type="compositionally biased region" description="Low complexity" evidence="3">
    <location>
        <begin position="53"/>
        <end position="74"/>
    </location>
</feature>
<dbReference type="GO" id="GO:0032040">
    <property type="term" value="C:small-subunit processome"/>
    <property type="evidence" value="ECO:0007669"/>
    <property type="project" value="TreeGrafter"/>
</dbReference>
<feature type="region of interest" description="Disordered" evidence="3">
    <location>
        <begin position="2777"/>
        <end position="2843"/>
    </location>
</feature>
<protein>
    <submittedName>
        <fullName evidence="5">Pre-rrna processing protein</fullName>
    </submittedName>
</protein>
<dbReference type="InterPro" id="IPR012340">
    <property type="entry name" value="NA-bd_OB-fold"/>
</dbReference>
<dbReference type="InterPro" id="IPR045209">
    <property type="entry name" value="Rrp5"/>
</dbReference>
<dbReference type="GO" id="GO:0006364">
    <property type="term" value="P:rRNA processing"/>
    <property type="evidence" value="ECO:0007669"/>
    <property type="project" value="UniProtKB-KW"/>
</dbReference>
<feature type="region of interest" description="Disordered" evidence="3">
    <location>
        <begin position="2579"/>
        <end position="2598"/>
    </location>
</feature>
<feature type="region of interest" description="Disordered" evidence="3">
    <location>
        <begin position="415"/>
        <end position="478"/>
    </location>
</feature>
<feature type="domain" description="S1 motif" evidence="4">
    <location>
        <begin position="873"/>
        <end position="948"/>
    </location>
</feature>
<feature type="compositionally biased region" description="Basic and acidic residues" evidence="3">
    <location>
        <begin position="350"/>
        <end position="377"/>
    </location>
</feature>
<dbReference type="RefSeq" id="XP_067924371.1">
    <property type="nucleotide sequence ID" value="XM_068063653.1"/>
</dbReference>
<feature type="compositionally biased region" description="Basic and acidic residues" evidence="3">
    <location>
        <begin position="1452"/>
        <end position="1473"/>
    </location>
</feature>
<dbReference type="SMART" id="SM00316">
    <property type="entry name" value="S1"/>
    <property type="match status" value="5"/>
</dbReference>
<feature type="region of interest" description="Disordered" evidence="3">
    <location>
        <begin position="2628"/>
        <end position="2690"/>
    </location>
</feature>
<sequence length="3240" mass="352640">MPQSSGGSGVRGESRLLPGGGSFSSFFMDGDDGDFPRSVSLPSSHHASKTKTHASSTHKTASTPSFSPFSSTFPRGPREKQQSSPKTSRTSSDLPHEEKKTKCSISSASPFSSGVSSSSSSSDLSGVGRLLSPSELLEPLHASNVPPGSLLLGVVAEIHSSELLIHLPCGLMGYVARVHTQEEDVESGEMTGRLLESQQGNTQSESSSSSSSQLPLTRRFYIGQTVQCVVLSNSHSSFHQSWKRREQEGGGGSSGPLLLSLRPSLFNAGFHLRDICEGMVLPASIISIEEHGYLLSFGVRGNLSGFLPDHCLVDPQGAPRCPQVEEERRKQHDEGGGSDSKKGRQMKNKRNNEQEGGMRTKEEEADKTGGEECKMSEEENIIFSKEKSKLPVHSVLSVRVTKVNEAARVVMCDLPGSEQEERGGSPHPHQEKQQDMQQEDGKLGKGSNKKELKREKNQRKDENKQDNASRRAGLTLNSSALLSSKTPLDWSRVRPGYLVEARVTEMIRETDLSSFSQRRGRAGKEMKDSELYNSSMKKKKAVSQQEKSLNEEDELRGLRVTCLGGLPGVVLQQHLLHPLSHSLSLTEGGGSPEKGKTPPKRKKAKEESLQTGKEEENEETPSEAFSTCTSAHSSEDDVCPPADSLSRSLPPVGERHLRMAYKGYDRSLVNQITSCSIPSKCKVIGRIVAILPQTRRVYLCLLPHIVSWSSISFPCIYNTKSSPCSSPSTEEKQEKRPSDYPSLLLPGTRLYGPGRVLATSFKGHDLHVLLLASSSSLKSEKNSNPLPSSSTSSSFLLSVRLPGRFLAKKDGEKKSEKKNKALVSSSWSPGEAFPGEKGLRVFFLDRFNGEVVAGNTTPLMQETLLTPFDAQPGALLVGTVTKVLVGRSAKAQGGGKAHSGSTVEDGVVVSLSPHVSAFVPLSQLSDVPLSSMPPHITEGSVLKVRVLQRACCASCSYLDGPINNNYFFFLPSEPLPLLGAVHSLTLSRLFGSSLMGTGGGGGGRLLLTAKKAFLKDGNALLGFQPRLLTEPSAECLSVASGWERHGRQFDMVLHSDRHACPPRYLSFSPEQALAEGAVVTGFVQEIRYRGERRHNSSQRFAGPESSELPFVTLGFVGGLRAQFTRQQVSSLIQEDRNLKVGALIRVRIVSISTSCRSVHITPDLSSPLPDHSSLAGSLRGGETGKNLLKPGHLIAQDSLRLLVATEQGLFVSVAVTKGGVGASKHGEVKQSKGQMSMRGNPGKSEADHKEVMLGFVPKLHLSDEVRLAEELFDLLELGEPLPLDAVVLSSASAVRPGAPLRVWSATGKIPAGGRGRAMATADEDFQVTQLAELLSQRLQQPIDGQSDPVVVRDICILSCKPSLIGSAAAGSFLEGPWALEAFAARSTRPKVMLGYVRRVGPFGLLLSFGAWQLTGLVPHSYISDSFIAGTEDGHLQRMYREGMTVRGTIVSVHERQSSAGKAEGKASREKEADGVPSAKGAEQRGDRKGGGGEDRPLQFLVDIRPERLSYLQRQQQTGNCEKTKEGIGVRVLTALLDQKGLATKMKRAQAMKKEPLVNDSEDNTNPVSPKQIPDFRVGQLAKGRVTQVLQSCLLVQLYEGVTARKGDAGDTEKGANRSTKQSVTGVVLQHQLAEGDTFETLQKQLATSADQEGKELERFFVVLDVDPVTGIVDLSCRRQLLEPLLSLKTALASGAKRFKYVHFRIEFGGQVHDADHRDRASTASLAACDITDTGSADVSDVGNAKEKNRDIQSGVVITRILSSIQRASKTKAKHLARKPGEGSSLSPEGKNAELTSGDTWDLEHCVVPDEVLECMHKLCASFPPRSAEVQVENTAYAVLVADVKLSVYFSDCESTSSSLDRGHAAHTAKFPLFLVTLSCRNNTLQPVQPSVEAFQVAGVGRLSGASVLLSPLVKRHSLSRLLVADCCWEPRQQQLVESQQRKAAHTSRDGQLVKMVKGAEPPGSRKGQRGEDRKAIEACTLENIEREVVPGAVLRCRLTFVGPTVALGRIQKPRQQLLLRLHAADALPAPAQYNRLRVQQSKVGAKDAGSDPLPRVTVPNPLKKLSPGSLLEVRVLRVRRKGGGSRGARASASKDVASEETAAKRRKSNGASGNTKSALEDHGSDEAAAGKDEWIADVTLSSTECGGGEERTAESAEDEASTARKKEADGSAADDILDGCLWAVVEKVGPRFLKIQCGRAGCQLLSLSDPCSSDDAEEGGKKDKICHDSGGCLLNGGTQLVRGRVDWFDACHDPSKALLDSFEIGDMVCVKPMPVLKCPRDSVEAARSKPGSQKDCGDRADDETEPGSRGKKRAAVLRRFMVVSMNANSGSSTLSGKGRELTNIANLAQTLRISRSLTQAVYTSSEAALTAWCEWRHPVNTVVWGLVHHFLQPPFAVAVQLSTAVLAACGAAPKDSATKRKRDELETRKGSASHCVAQLPVLAAVHITELTDEWSSDPVKRLKLKVGQVVKLRLLPVLGAEQVQQEMKQQKAKSRSGLPLEASMRLSVVEGSLREHQGKRKAPDPGDQHSLQFSDLEVGQTLSGIVVSSGQAGVFFAINRSLTLRVKLNRLLSHGTAANSAVKPQGESGGEEQASSGLVTGEQAKSLFPVGRLVQNIRVVHLEPATKHVEGSLRQDSLRKRRSPDAVGDQAESEDGPGDKKQKTEAVDANDMNTNDTADTKSHTSNPLFNRLSVGDILDGRVRAVETFGVFVRLQEGEEGEQSRKFVDALCHVSEMGGRDWKERRARLQRLQKGDVVRARVTKKDIQQGRICVSLDPEVFKEDDSDDTEDDEESLPGFSSAEDESLGTVSAKGGQDGERSYKRTGVGVPERAGDDNGDDIADELGLNTHADEDAASDEEGLLGTADATQCWSSCFSADPGSVMDWGTPSGVSDAQGEEALKDGDKEIGLELSRDPGEDLDAGSSKKEGALTRRQREQEARDEDANVRLMEENASVRSWMEDPKSPADFERLLLVNGNSAAVWISYMAFYLKQNELNMAREIAERAVSHINYREEQERCSAWIAYLNLECVYGNRVEDVFKRAVQYNDAKKIYYQMTFIYEKANQLEEARQMCEKCCDKYPESQKMWVRRLTLLYSRLNAVTSARDLILHALFRLPRRKHVTFVATCARLEYKHGSKERGQTYFEKLLAEHPKRTDIWSQYLDAHIAAHTPPRCVSPNLQSIRVLFERMTSLNLKLRKMKFFFTRWLIFEKQHGTPETQTLVRAKAREYVQGLEARIQQET</sequence>
<feature type="compositionally biased region" description="Basic and acidic residues" evidence="3">
    <location>
        <begin position="729"/>
        <end position="738"/>
    </location>
</feature>
<feature type="region of interest" description="Disordered" evidence="3">
    <location>
        <begin position="318"/>
        <end position="378"/>
    </location>
</feature>
<evidence type="ECO:0000256" key="1">
    <source>
        <dbReference type="ARBA" id="ARBA00004604"/>
    </source>
</evidence>
<feature type="compositionally biased region" description="Basic and acidic residues" evidence="3">
    <location>
        <begin position="2628"/>
        <end position="2638"/>
    </location>
</feature>
<feature type="compositionally biased region" description="Gly residues" evidence="3">
    <location>
        <begin position="1"/>
        <end position="10"/>
    </location>
</feature>
<dbReference type="PANTHER" id="PTHR23270:SF10">
    <property type="entry name" value="PROTEIN RRP5 HOMOLOG"/>
    <property type="match status" value="1"/>
</dbReference>
<dbReference type="SUPFAM" id="SSF50249">
    <property type="entry name" value="Nucleic acid-binding proteins"/>
    <property type="match status" value="2"/>
</dbReference>
<dbReference type="SMART" id="SM00386">
    <property type="entry name" value="HAT"/>
    <property type="match status" value="3"/>
</dbReference>
<dbReference type="Gene3D" id="2.40.50.140">
    <property type="entry name" value="Nucleic acid-binding proteins"/>
    <property type="match status" value="4"/>
</dbReference>